<dbReference type="VEuPathDB" id="FungiDB:PC9H_006579"/>
<dbReference type="Proteomes" id="UP000623687">
    <property type="component" value="Unassembled WGS sequence"/>
</dbReference>
<dbReference type="AlphaFoldDB" id="A0A8H6ZWI2"/>
<gene>
    <name evidence="6" type="ORF">PC9H_006579</name>
</gene>
<dbReference type="PROSITE" id="PS50294">
    <property type="entry name" value="WD_REPEATS_REGION"/>
    <property type="match status" value="4"/>
</dbReference>
<feature type="compositionally biased region" description="Acidic residues" evidence="4">
    <location>
        <begin position="91"/>
        <end position="108"/>
    </location>
</feature>
<dbReference type="Pfam" id="PF00400">
    <property type="entry name" value="WD40"/>
    <property type="match status" value="6"/>
</dbReference>
<dbReference type="OrthoDB" id="540662at2759"/>
<evidence type="ECO:0000256" key="4">
    <source>
        <dbReference type="SAM" id="MobiDB-lite"/>
    </source>
</evidence>
<sequence>MSELTLDNLIDDGNYLGSERARQENKVILDELERKKKARTLAVPTDDNRVKARLREIGEPITLFGERAADRRDRLIYVLSQINAARGDDAMAVDDDSSSESSDEEEEFYTPGSMELLEARRHLAEYSLPRAQKRVAQQRIDCKMPLKRIIDIRKKIFAEVKKFGNLGSQIGDERPISQVRFSPNSEFLATGSWSGTVKIWSVPSCVNTKVLRGHGDRVGGVAWHPQATLSQNPDAVNLVSGAGDCNLNFWSLNSETPLSVLKGHKDRVCRVAFHPSGEYVASASFDTSWRLWDVASSKELLLQEGHSKEVYSVEFQNDGALVASGGLDAIGRVWDLRTGRTAMVLDGHVQAIYSIAFSPNGYQIATGSGDDTIRIWDMRSIRALYTIPAHTSNVADVRFFYGDDVSFKSTVTSIAAAPEVTMEGTEKEKANPDGDGNEDITNDKTTERDLEEEWKYRSGLYFASAGYDGFVKIWSADDWQLLRTLSTDAGKVMSVDLSRDAKLLASGTYNRNFQLFAPEDIL</sequence>
<feature type="region of interest" description="Disordered" evidence="4">
    <location>
        <begin position="422"/>
        <end position="446"/>
    </location>
</feature>
<dbReference type="GeneID" id="59376397"/>
<keyword evidence="1 3" id="KW-0853">WD repeat</keyword>
<dbReference type="InterPro" id="IPR020472">
    <property type="entry name" value="WD40_PAC1"/>
</dbReference>
<dbReference type="Gene3D" id="2.130.10.10">
    <property type="entry name" value="YVTN repeat-like/Quinoprotein amine dehydrogenase"/>
    <property type="match status" value="3"/>
</dbReference>
<dbReference type="SMART" id="SM00500">
    <property type="entry name" value="SFM"/>
    <property type="match status" value="1"/>
</dbReference>
<dbReference type="InterPro" id="IPR019775">
    <property type="entry name" value="WD40_repeat_CS"/>
</dbReference>
<reference evidence="6" key="1">
    <citation type="submission" date="2019-07" db="EMBL/GenBank/DDBJ databases">
        <authorList>
            <person name="Palmer J.M."/>
        </authorList>
    </citation>
    <scope>NUCLEOTIDE SEQUENCE</scope>
    <source>
        <strain evidence="6">PC9</strain>
    </source>
</reference>
<dbReference type="RefSeq" id="XP_036632143.1">
    <property type="nucleotide sequence ID" value="XM_036776124.1"/>
</dbReference>
<evidence type="ECO:0000313" key="7">
    <source>
        <dbReference type="Proteomes" id="UP000623687"/>
    </source>
</evidence>
<comment type="caution">
    <text evidence="6">The sequence shown here is derived from an EMBL/GenBank/DDBJ whole genome shotgun (WGS) entry which is preliminary data.</text>
</comment>
<evidence type="ECO:0000256" key="2">
    <source>
        <dbReference type="ARBA" id="ARBA00022737"/>
    </source>
</evidence>
<feature type="repeat" description="WD" evidence="3">
    <location>
        <begin position="261"/>
        <end position="302"/>
    </location>
</feature>
<dbReference type="PANTHER" id="PTHR19846:SF0">
    <property type="entry name" value="PRE-MRNA PROCESSING FACTOR 4"/>
    <property type="match status" value="1"/>
</dbReference>
<keyword evidence="7" id="KW-1185">Reference proteome</keyword>
<protein>
    <recommendedName>
        <fullName evidence="5">Pre-mRNA processing factor 4 (PRP4)-like domain-containing protein</fullName>
    </recommendedName>
</protein>
<dbReference type="InterPro" id="IPR036285">
    <property type="entry name" value="PRP4-like_sf"/>
</dbReference>
<feature type="region of interest" description="Disordered" evidence="4">
    <location>
        <begin position="89"/>
        <end position="110"/>
    </location>
</feature>
<evidence type="ECO:0000256" key="3">
    <source>
        <dbReference type="PROSITE-ProRule" id="PRU00221"/>
    </source>
</evidence>
<dbReference type="InterPro" id="IPR014906">
    <property type="entry name" value="PRP4-like"/>
</dbReference>
<dbReference type="SUPFAM" id="SSF158230">
    <property type="entry name" value="PRP4-like"/>
    <property type="match status" value="1"/>
</dbReference>
<dbReference type="GO" id="GO:0030621">
    <property type="term" value="F:U4 snRNA binding"/>
    <property type="evidence" value="ECO:0007669"/>
    <property type="project" value="TreeGrafter"/>
</dbReference>
<evidence type="ECO:0000313" key="6">
    <source>
        <dbReference type="EMBL" id="KAF7430865.1"/>
    </source>
</evidence>
<feature type="repeat" description="WD" evidence="3">
    <location>
        <begin position="303"/>
        <end position="344"/>
    </location>
</feature>
<feature type="repeat" description="WD" evidence="3">
    <location>
        <begin position="169"/>
        <end position="202"/>
    </location>
</feature>
<keyword evidence="2" id="KW-0677">Repeat</keyword>
<dbReference type="InterPro" id="IPR015943">
    <property type="entry name" value="WD40/YVTN_repeat-like_dom_sf"/>
</dbReference>
<dbReference type="GO" id="GO:0017070">
    <property type="term" value="F:U6 snRNA binding"/>
    <property type="evidence" value="ECO:0007669"/>
    <property type="project" value="TreeGrafter"/>
</dbReference>
<dbReference type="GO" id="GO:0046540">
    <property type="term" value="C:U4/U6 x U5 tri-snRNP complex"/>
    <property type="evidence" value="ECO:0007669"/>
    <property type="project" value="TreeGrafter"/>
</dbReference>
<dbReference type="Pfam" id="PF08799">
    <property type="entry name" value="PRP4"/>
    <property type="match status" value="1"/>
</dbReference>
<evidence type="ECO:0000259" key="5">
    <source>
        <dbReference type="SMART" id="SM00500"/>
    </source>
</evidence>
<accession>A0A8H6ZWI2</accession>
<feature type="repeat" description="WD" evidence="3">
    <location>
        <begin position="211"/>
        <end position="260"/>
    </location>
</feature>
<feature type="repeat" description="WD" evidence="3">
    <location>
        <begin position="345"/>
        <end position="386"/>
    </location>
</feature>
<dbReference type="FunFam" id="2.130.10.10:FF:001211">
    <property type="entry name" value="CBN-PRP-4 protein"/>
    <property type="match status" value="1"/>
</dbReference>
<feature type="domain" description="Pre-mRNA processing factor 4 (PRP4)-like" evidence="5">
    <location>
        <begin position="45"/>
        <end position="97"/>
    </location>
</feature>
<proteinExistence type="predicted"/>
<dbReference type="EMBL" id="JACETU010000004">
    <property type="protein sequence ID" value="KAF7430865.1"/>
    <property type="molecule type" value="Genomic_DNA"/>
</dbReference>
<dbReference type="SMART" id="SM00320">
    <property type="entry name" value="WD40"/>
    <property type="match status" value="7"/>
</dbReference>
<dbReference type="InterPro" id="IPR036322">
    <property type="entry name" value="WD40_repeat_dom_sf"/>
</dbReference>
<dbReference type="PROSITE" id="PS50082">
    <property type="entry name" value="WD_REPEATS_2"/>
    <property type="match status" value="5"/>
</dbReference>
<organism evidence="6 7">
    <name type="scientific">Pleurotus ostreatus</name>
    <name type="common">Oyster mushroom</name>
    <name type="synonym">White-rot fungus</name>
    <dbReference type="NCBI Taxonomy" id="5322"/>
    <lineage>
        <taxon>Eukaryota</taxon>
        <taxon>Fungi</taxon>
        <taxon>Dikarya</taxon>
        <taxon>Basidiomycota</taxon>
        <taxon>Agaricomycotina</taxon>
        <taxon>Agaricomycetes</taxon>
        <taxon>Agaricomycetidae</taxon>
        <taxon>Agaricales</taxon>
        <taxon>Pleurotineae</taxon>
        <taxon>Pleurotaceae</taxon>
        <taxon>Pleurotus</taxon>
    </lineage>
</organism>
<dbReference type="PANTHER" id="PTHR19846">
    <property type="entry name" value="WD40 REPEAT PROTEIN"/>
    <property type="match status" value="1"/>
</dbReference>
<dbReference type="Gene3D" id="4.10.280.110">
    <property type="entry name" value="Pre-mRNA processing factor 4 domain"/>
    <property type="match status" value="1"/>
</dbReference>
<dbReference type="CDD" id="cd00200">
    <property type="entry name" value="WD40"/>
    <property type="match status" value="1"/>
</dbReference>
<dbReference type="PROSITE" id="PS00678">
    <property type="entry name" value="WD_REPEATS_1"/>
    <property type="match status" value="2"/>
</dbReference>
<evidence type="ECO:0000256" key="1">
    <source>
        <dbReference type="ARBA" id="ARBA00022574"/>
    </source>
</evidence>
<dbReference type="GO" id="GO:0000398">
    <property type="term" value="P:mRNA splicing, via spliceosome"/>
    <property type="evidence" value="ECO:0007669"/>
    <property type="project" value="TreeGrafter"/>
</dbReference>
<dbReference type="InterPro" id="IPR001680">
    <property type="entry name" value="WD40_rpt"/>
</dbReference>
<dbReference type="PRINTS" id="PR00320">
    <property type="entry name" value="GPROTEINBRPT"/>
</dbReference>
<name>A0A8H6ZWI2_PLEOS</name>
<dbReference type="SUPFAM" id="SSF50978">
    <property type="entry name" value="WD40 repeat-like"/>
    <property type="match status" value="1"/>
</dbReference>